<feature type="transmembrane region" description="Helical" evidence="1">
    <location>
        <begin position="12"/>
        <end position="39"/>
    </location>
</feature>
<dbReference type="GO" id="GO:0016020">
    <property type="term" value="C:membrane"/>
    <property type="evidence" value="ECO:0007669"/>
    <property type="project" value="InterPro"/>
</dbReference>
<dbReference type="Pfam" id="PF03203">
    <property type="entry name" value="MerC"/>
    <property type="match status" value="1"/>
</dbReference>
<feature type="transmembrane region" description="Helical" evidence="1">
    <location>
        <begin position="104"/>
        <end position="121"/>
    </location>
</feature>
<name>A0A2P8HTI0_CHINA</name>
<comment type="caution">
    <text evidence="2">The sequence shown here is derived from an EMBL/GenBank/DDBJ whole genome shotgun (WGS) entry which is preliminary data.</text>
</comment>
<feature type="transmembrane region" description="Helical" evidence="1">
    <location>
        <begin position="51"/>
        <end position="70"/>
    </location>
</feature>
<dbReference type="AlphaFoldDB" id="A0A2P8HTI0"/>
<accession>A0A2P8HTI0</accession>
<reference evidence="2 3" key="1">
    <citation type="submission" date="2018-03" db="EMBL/GenBank/DDBJ databases">
        <title>Genomic Encyclopedia of Archaeal and Bacterial Type Strains, Phase II (KMG-II): from individual species to whole genera.</title>
        <authorList>
            <person name="Goeker M."/>
        </authorList>
    </citation>
    <scope>NUCLEOTIDE SEQUENCE [LARGE SCALE GENOMIC DNA]</scope>
    <source>
        <strain evidence="2 3">DSM 24859</strain>
    </source>
</reference>
<dbReference type="InterPro" id="IPR004891">
    <property type="entry name" value="Mercury-R_MerC"/>
</dbReference>
<sequence length="134" mass="14870">MEQNILRKMNLDTLGIGASLICAVHCALLPLLLTVLPLLGSHMLENEKLEYGLLSLSFLIGCVALGRGYFRRHRRMVPLLLFAVGFALLMTGHFLYAAGWWPPVIIAIGAAIITGAHMLNLRKCKQCNTHKHRP</sequence>
<dbReference type="Proteomes" id="UP000240971">
    <property type="component" value="Unassembled WGS sequence"/>
</dbReference>
<organism evidence="2 3">
    <name type="scientific">Chitinophaga niastensis</name>
    <dbReference type="NCBI Taxonomy" id="536980"/>
    <lineage>
        <taxon>Bacteria</taxon>
        <taxon>Pseudomonadati</taxon>
        <taxon>Bacteroidota</taxon>
        <taxon>Chitinophagia</taxon>
        <taxon>Chitinophagales</taxon>
        <taxon>Chitinophagaceae</taxon>
        <taxon>Chitinophaga</taxon>
    </lineage>
</organism>
<gene>
    <name evidence="2" type="ORF">CLV51_101875</name>
</gene>
<feature type="transmembrane region" description="Helical" evidence="1">
    <location>
        <begin position="77"/>
        <end position="98"/>
    </location>
</feature>
<proteinExistence type="predicted"/>
<dbReference type="EMBL" id="PYAW01000001">
    <property type="protein sequence ID" value="PSL49541.1"/>
    <property type="molecule type" value="Genomic_DNA"/>
</dbReference>
<keyword evidence="1" id="KW-0472">Membrane</keyword>
<protein>
    <submittedName>
        <fullName evidence="2">MerC mercury resistance protein</fullName>
    </submittedName>
</protein>
<evidence type="ECO:0000313" key="2">
    <source>
        <dbReference type="EMBL" id="PSL49541.1"/>
    </source>
</evidence>
<keyword evidence="1" id="KW-0812">Transmembrane</keyword>
<evidence type="ECO:0000313" key="3">
    <source>
        <dbReference type="Proteomes" id="UP000240971"/>
    </source>
</evidence>
<evidence type="ECO:0000256" key="1">
    <source>
        <dbReference type="SAM" id="Phobius"/>
    </source>
</evidence>
<keyword evidence="3" id="KW-1185">Reference proteome</keyword>
<keyword evidence="1" id="KW-1133">Transmembrane helix</keyword>
<dbReference type="GO" id="GO:0015097">
    <property type="term" value="F:mercury ion transmembrane transporter activity"/>
    <property type="evidence" value="ECO:0007669"/>
    <property type="project" value="InterPro"/>
</dbReference>